<dbReference type="CDD" id="cd16414">
    <property type="entry name" value="dndB_like"/>
    <property type="match status" value="1"/>
</dbReference>
<evidence type="ECO:0000313" key="2">
    <source>
        <dbReference type="Proteomes" id="UP000520814"/>
    </source>
</evidence>
<evidence type="ECO:0000313" key="1">
    <source>
        <dbReference type="EMBL" id="MBB6050768.1"/>
    </source>
</evidence>
<dbReference type="RefSeq" id="WP_184196331.1">
    <property type="nucleotide sequence ID" value="NZ_JACHGW010000002.1"/>
</dbReference>
<proteinExistence type="predicted"/>
<organism evidence="1 2">
    <name type="scientific">Armatimonas rosea</name>
    <dbReference type="NCBI Taxonomy" id="685828"/>
    <lineage>
        <taxon>Bacteria</taxon>
        <taxon>Bacillati</taxon>
        <taxon>Armatimonadota</taxon>
        <taxon>Armatimonadia</taxon>
        <taxon>Armatimonadales</taxon>
        <taxon>Armatimonadaceae</taxon>
        <taxon>Armatimonas</taxon>
    </lineage>
</organism>
<protein>
    <submittedName>
        <fullName evidence="1">DNA sulfur modification protein DndB</fullName>
    </submittedName>
</protein>
<reference evidence="1 2" key="1">
    <citation type="submission" date="2020-08" db="EMBL/GenBank/DDBJ databases">
        <title>Genomic Encyclopedia of Type Strains, Phase IV (KMG-IV): sequencing the most valuable type-strain genomes for metagenomic binning, comparative biology and taxonomic classification.</title>
        <authorList>
            <person name="Goeker M."/>
        </authorList>
    </citation>
    <scope>NUCLEOTIDE SEQUENCE [LARGE SCALE GENOMIC DNA]</scope>
    <source>
        <strain evidence="1 2">DSM 23562</strain>
    </source>
</reference>
<keyword evidence="2" id="KW-1185">Reference proteome</keyword>
<comment type="caution">
    <text evidence="1">The sequence shown here is derived from an EMBL/GenBank/DDBJ whole genome shotgun (WGS) entry which is preliminary data.</text>
</comment>
<dbReference type="EMBL" id="JACHGW010000002">
    <property type="protein sequence ID" value="MBB6050768.1"/>
    <property type="molecule type" value="Genomic_DNA"/>
</dbReference>
<gene>
    <name evidence="1" type="ORF">HNQ39_002559</name>
</gene>
<name>A0A7W9SR85_ARMRO</name>
<sequence>MPEEKKLSALTLPALRAKMGDRVYYIACMRLGDLRDRVSRVSEIPGAHQSKTLSKLIQREIEEGHATKIAAYLLQPDNDERFFNGLVIGVYGGSPEWYELDVRGNREFPEGPGENTEGIVGYLRLEGTEKLFAIDGQHRMAGIKKALEKRPDLTTDEVSVLFVGHKTTQEGLQRTRRLFTTLNKYAKAVSPMEKIALDEDDAIAVTVRRLMEEYPLLKDRLSLAKTRSLSTSDTRSLTTVETLYNALDFYLKPTSARGWAAYLRQRPNDEELDSFYERAVELWEAIKAHCPELRTFAEAQEVEIASAPYRNKDGGHLLFRPVGLDIIFRTIRYRKNEGLSTEGAVAAVFQAPMNLSDELWYQILWSPSLNRMVNSPNKTVATALMLKQAGGQLATMRRGEVWLERELASYQP</sequence>
<accession>A0A7W9SR85</accession>
<dbReference type="InterPro" id="IPR017601">
    <property type="entry name" value="DGQHR-contain_dom"/>
</dbReference>
<dbReference type="Proteomes" id="UP000520814">
    <property type="component" value="Unassembled WGS sequence"/>
</dbReference>
<dbReference type="InterPro" id="IPR017642">
    <property type="entry name" value="DNA_S_mod_DndB"/>
</dbReference>
<dbReference type="AlphaFoldDB" id="A0A7W9SR85"/>
<dbReference type="NCBIfam" id="TIGR03187">
    <property type="entry name" value="DGQHR"/>
    <property type="match status" value="1"/>
</dbReference>
<dbReference type="Pfam" id="PF14072">
    <property type="entry name" value="DndB"/>
    <property type="match status" value="1"/>
</dbReference>